<keyword evidence="2" id="KW-1185">Reference proteome</keyword>
<dbReference type="EMBL" id="BAABME010003618">
    <property type="protein sequence ID" value="GAA0159496.1"/>
    <property type="molecule type" value="Genomic_DNA"/>
</dbReference>
<proteinExistence type="predicted"/>
<evidence type="ECO:0000313" key="1">
    <source>
        <dbReference type="EMBL" id="GAA0159496.1"/>
    </source>
</evidence>
<reference evidence="1 2" key="1">
    <citation type="submission" date="2024-01" db="EMBL/GenBank/DDBJ databases">
        <title>The complete chloroplast genome sequence of Lithospermum erythrorhizon: insights into the phylogenetic relationship among Boraginaceae species and the maternal lineages of purple gromwells.</title>
        <authorList>
            <person name="Okada T."/>
            <person name="Watanabe K."/>
        </authorList>
    </citation>
    <scope>NUCLEOTIDE SEQUENCE [LARGE SCALE GENOMIC DNA]</scope>
</reference>
<protein>
    <submittedName>
        <fullName evidence="1">Uncharacterized protein</fullName>
    </submittedName>
</protein>
<organism evidence="1 2">
    <name type="scientific">Lithospermum erythrorhizon</name>
    <name type="common">Purple gromwell</name>
    <name type="synonym">Lithospermum officinale var. erythrorhizon</name>
    <dbReference type="NCBI Taxonomy" id="34254"/>
    <lineage>
        <taxon>Eukaryota</taxon>
        <taxon>Viridiplantae</taxon>
        <taxon>Streptophyta</taxon>
        <taxon>Embryophyta</taxon>
        <taxon>Tracheophyta</taxon>
        <taxon>Spermatophyta</taxon>
        <taxon>Magnoliopsida</taxon>
        <taxon>eudicotyledons</taxon>
        <taxon>Gunneridae</taxon>
        <taxon>Pentapetalae</taxon>
        <taxon>asterids</taxon>
        <taxon>lamiids</taxon>
        <taxon>Boraginales</taxon>
        <taxon>Boraginaceae</taxon>
        <taxon>Boraginoideae</taxon>
        <taxon>Lithospermeae</taxon>
        <taxon>Lithospermum</taxon>
    </lineage>
</organism>
<evidence type="ECO:0000313" key="2">
    <source>
        <dbReference type="Proteomes" id="UP001454036"/>
    </source>
</evidence>
<name>A0AAV3Q8I6_LITER</name>
<comment type="caution">
    <text evidence="1">The sequence shown here is derived from an EMBL/GenBank/DDBJ whole genome shotgun (WGS) entry which is preliminary data.</text>
</comment>
<accession>A0AAV3Q8I6</accession>
<dbReference type="AlphaFoldDB" id="A0AAV3Q8I6"/>
<gene>
    <name evidence="1" type="ORF">LIER_16256</name>
</gene>
<sequence>MGNYLSHKSYEISTNEFGNARRWVYLSEEEGPQRYVTDPEIDKKASTFIARFHQVQEYSLSTDECLSPPSKKWLPSTTTLFRSIR</sequence>
<dbReference type="Proteomes" id="UP001454036">
    <property type="component" value="Unassembled WGS sequence"/>
</dbReference>